<evidence type="ECO:0000256" key="1">
    <source>
        <dbReference type="SAM" id="SignalP"/>
    </source>
</evidence>
<dbReference type="GO" id="GO:0000166">
    <property type="term" value="F:nucleotide binding"/>
    <property type="evidence" value="ECO:0007669"/>
    <property type="project" value="InterPro"/>
</dbReference>
<dbReference type="RefSeq" id="WP_131528518.1">
    <property type="nucleotide sequence ID" value="NZ_SJSO01000004.1"/>
</dbReference>
<evidence type="ECO:0000259" key="3">
    <source>
        <dbReference type="Pfam" id="PF19051"/>
    </source>
</evidence>
<evidence type="ECO:0000259" key="2">
    <source>
        <dbReference type="Pfam" id="PF01408"/>
    </source>
</evidence>
<dbReference type="Gene3D" id="3.30.360.10">
    <property type="entry name" value="Dihydrodipicolinate Reductase, domain 2"/>
    <property type="match status" value="1"/>
</dbReference>
<accession>A0A4R0PZ10</accession>
<dbReference type="Gene3D" id="3.40.50.720">
    <property type="entry name" value="NAD(P)-binding Rossmann-like Domain"/>
    <property type="match status" value="1"/>
</dbReference>
<reference evidence="4 5" key="1">
    <citation type="submission" date="2019-02" db="EMBL/GenBank/DDBJ databases">
        <title>Pedobacter sp. RP-3-21 sp. nov., isolated from Arctic soil.</title>
        <authorList>
            <person name="Dahal R.H."/>
        </authorList>
    </citation>
    <scope>NUCLEOTIDE SEQUENCE [LARGE SCALE GENOMIC DNA]</scope>
    <source>
        <strain evidence="4 5">RP-3-21</strain>
    </source>
</reference>
<keyword evidence="1" id="KW-0732">Signal</keyword>
<evidence type="ECO:0000313" key="4">
    <source>
        <dbReference type="EMBL" id="TCD28361.1"/>
    </source>
</evidence>
<comment type="caution">
    <text evidence="4">The sequence shown here is derived from an EMBL/GenBank/DDBJ whole genome shotgun (WGS) entry which is preliminary data.</text>
</comment>
<feature type="signal peptide" evidence="1">
    <location>
        <begin position="1"/>
        <end position="28"/>
    </location>
</feature>
<dbReference type="InterPro" id="IPR043906">
    <property type="entry name" value="Gfo/Idh/MocA_OxRdtase_bact_C"/>
</dbReference>
<name>A0A4R0PZ10_9SPHI</name>
<dbReference type="InterPro" id="IPR000683">
    <property type="entry name" value="Gfo/Idh/MocA-like_OxRdtase_N"/>
</dbReference>
<feature type="domain" description="Gfo/Idh/MocA-like oxidoreductase bacterial type C-terminal" evidence="3">
    <location>
        <begin position="206"/>
        <end position="441"/>
    </location>
</feature>
<dbReference type="PANTHER" id="PTHR43818">
    <property type="entry name" value="BCDNA.GH03377"/>
    <property type="match status" value="1"/>
</dbReference>
<dbReference type="InterPro" id="IPR036291">
    <property type="entry name" value="NAD(P)-bd_dom_sf"/>
</dbReference>
<evidence type="ECO:0000313" key="5">
    <source>
        <dbReference type="Proteomes" id="UP000293925"/>
    </source>
</evidence>
<dbReference type="Pfam" id="PF19051">
    <property type="entry name" value="GFO_IDH_MocA_C2"/>
    <property type="match status" value="1"/>
</dbReference>
<gene>
    <name evidence="4" type="ORF">EZ456_06675</name>
</gene>
<dbReference type="EMBL" id="SJSO01000004">
    <property type="protein sequence ID" value="TCD28361.1"/>
    <property type="molecule type" value="Genomic_DNA"/>
</dbReference>
<dbReference type="AlphaFoldDB" id="A0A4R0PZ10"/>
<protein>
    <submittedName>
        <fullName evidence="4">Gfo/Idh/MocA family oxidoreductase</fullName>
    </submittedName>
</protein>
<keyword evidence="5" id="KW-1185">Reference proteome</keyword>
<sequence length="444" mass="49486">MIKSRRDFIKNISIASSSVLFAPSLASANSFFMGSPNDKVLLGIMGVNSRGDFLAKNFAKLPNVEIAYICDPDAKVLARAIEAIAKLTGKKPQGFADVRKMLEKKDFDGMAIAAPDHWHAPAAIMALQAGKNVYVEKPCSHNPREGELLVEASKKYKGLVQMGSQRRSFNNVNEMIAKLHHGAIGRVYFARGWYTNNRASIGKGKVIPVPEHLNFDLWQGPAPRAAYRSNLVHYNWHWFWNWGTGEALNNGTHELDVIRWGLGVDYPIEVTSSGGRFHWQDDWETPDTQTITYKFPNQTAASWEGRSCNGYNSEGSGRGVVFYGDKGTIVYGGANSYQMFDLANKLIADVKDNTKFDPTNKVSPTENLDALHLLNFVEAIRGKEKINAPILDGHKSTLLPQLGNIAYRVGRVLNCDPTNGHILKDKEAMKLWSRAYEKGWEVKV</sequence>
<dbReference type="InterPro" id="IPR050463">
    <property type="entry name" value="Gfo/Idh/MocA_oxidrdct_glycsds"/>
</dbReference>
<dbReference type="PANTHER" id="PTHR43818:SF5">
    <property type="entry name" value="OXIDOREDUCTASE FAMILY PROTEIN"/>
    <property type="match status" value="1"/>
</dbReference>
<dbReference type="PROSITE" id="PS51318">
    <property type="entry name" value="TAT"/>
    <property type="match status" value="1"/>
</dbReference>
<feature type="chain" id="PRO_5020453280" evidence="1">
    <location>
        <begin position="29"/>
        <end position="444"/>
    </location>
</feature>
<proteinExistence type="predicted"/>
<feature type="domain" description="Gfo/Idh/MocA-like oxidoreductase N-terminal" evidence="2">
    <location>
        <begin position="43"/>
        <end position="163"/>
    </location>
</feature>
<organism evidence="4 5">
    <name type="scientific">Pedobacter psychrodurus</name>
    <dbReference type="NCBI Taxonomy" id="2530456"/>
    <lineage>
        <taxon>Bacteria</taxon>
        <taxon>Pseudomonadati</taxon>
        <taxon>Bacteroidota</taxon>
        <taxon>Sphingobacteriia</taxon>
        <taxon>Sphingobacteriales</taxon>
        <taxon>Sphingobacteriaceae</taxon>
        <taxon>Pedobacter</taxon>
    </lineage>
</organism>
<dbReference type="Pfam" id="PF01408">
    <property type="entry name" value="GFO_IDH_MocA"/>
    <property type="match status" value="1"/>
</dbReference>
<dbReference type="SUPFAM" id="SSF55347">
    <property type="entry name" value="Glyceraldehyde-3-phosphate dehydrogenase-like, C-terminal domain"/>
    <property type="match status" value="1"/>
</dbReference>
<dbReference type="Proteomes" id="UP000293925">
    <property type="component" value="Unassembled WGS sequence"/>
</dbReference>
<dbReference type="SUPFAM" id="SSF51735">
    <property type="entry name" value="NAD(P)-binding Rossmann-fold domains"/>
    <property type="match status" value="1"/>
</dbReference>
<dbReference type="OrthoDB" id="726883at2"/>
<dbReference type="InterPro" id="IPR006311">
    <property type="entry name" value="TAT_signal"/>
</dbReference>